<dbReference type="EMBL" id="GBRH01276093">
    <property type="protein sequence ID" value="JAD21802.1"/>
    <property type="molecule type" value="Transcribed_RNA"/>
</dbReference>
<protein>
    <submittedName>
        <fullName evidence="2">Uncharacterized protein</fullName>
    </submittedName>
</protein>
<name>A0A0A8YF40_ARUDO</name>
<feature type="region of interest" description="Disordered" evidence="1">
    <location>
        <begin position="1"/>
        <end position="25"/>
    </location>
</feature>
<reference evidence="2" key="1">
    <citation type="submission" date="2014-09" db="EMBL/GenBank/DDBJ databases">
        <authorList>
            <person name="Magalhaes I.L.F."/>
            <person name="Oliveira U."/>
            <person name="Santos F.R."/>
            <person name="Vidigal T.H.D.A."/>
            <person name="Brescovit A.D."/>
            <person name="Santos A.J."/>
        </authorList>
    </citation>
    <scope>NUCLEOTIDE SEQUENCE</scope>
    <source>
        <tissue evidence="2">Shoot tissue taken approximately 20 cm above the soil surface</tissue>
    </source>
</reference>
<evidence type="ECO:0000313" key="2">
    <source>
        <dbReference type="EMBL" id="JAD21802.1"/>
    </source>
</evidence>
<dbReference type="AlphaFoldDB" id="A0A0A8YF40"/>
<evidence type="ECO:0000256" key="1">
    <source>
        <dbReference type="SAM" id="MobiDB-lite"/>
    </source>
</evidence>
<reference evidence="2" key="2">
    <citation type="journal article" date="2015" name="Data Brief">
        <title>Shoot transcriptome of the giant reed, Arundo donax.</title>
        <authorList>
            <person name="Barrero R.A."/>
            <person name="Guerrero F.D."/>
            <person name="Moolhuijzen P."/>
            <person name="Goolsby J.A."/>
            <person name="Tidwell J."/>
            <person name="Bellgard S.E."/>
            <person name="Bellgard M.I."/>
        </authorList>
    </citation>
    <scope>NUCLEOTIDE SEQUENCE</scope>
    <source>
        <tissue evidence="2">Shoot tissue taken approximately 20 cm above the soil surface</tissue>
    </source>
</reference>
<proteinExistence type="predicted"/>
<accession>A0A0A8YF40</accession>
<organism evidence="2">
    <name type="scientific">Arundo donax</name>
    <name type="common">Giant reed</name>
    <name type="synonym">Donax arundinaceus</name>
    <dbReference type="NCBI Taxonomy" id="35708"/>
    <lineage>
        <taxon>Eukaryota</taxon>
        <taxon>Viridiplantae</taxon>
        <taxon>Streptophyta</taxon>
        <taxon>Embryophyta</taxon>
        <taxon>Tracheophyta</taxon>
        <taxon>Spermatophyta</taxon>
        <taxon>Magnoliopsida</taxon>
        <taxon>Liliopsida</taxon>
        <taxon>Poales</taxon>
        <taxon>Poaceae</taxon>
        <taxon>PACMAD clade</taxon>
        <taxon>Arundinoideae</taxon>
        <taxon>Arundineae</taxon>
        <taxon>Arundo</taxon>
    </lineage>
</organism>
<sequence>MMKQTLDQVTRDTENGRNLAHSWKD</sequence>